<dbReference type="SUPFAM" id="SSF51735">
    <property type="entry name" value="NAD(P)-binding Rossmann-fold domains"/>
    <property type="match status" value="1"/>
</dbReference>
<dbReference type="InterPro" id="IPR050425">
    <property type="entry name" value="NAD(P)_dehydrat-like"/>
</dbReference>
<dbReference type="OrthoDB" id="2735536at2759"/>
<comment type="caution">
    <text evidence="3">The sequence shown here is derived from an EMBL/GenBank/DDBJ whole genome shotgun (WGS) entry which is preliminary data.</text>
</comment>
<dbReference type="AlphaFoldDB" id="A0A8H6Y623"/>
<organism evidence="3 4">
    <name type="scientific">Mycena sanguinolenta</name>
    <dbReference type="NCBI Taxonomy" id="230812"/>
    <lineage>
        <taxon>Eukaryota</taxon>
        <taxon>Fungi</taxon>
        <taxon>Dikarya</taxon>
        <taxon>Basidiomycota</taxon>
        <taxon>Agaricomycotina</taxon>
        <taxon>Agaricomycetes</taxon>
        <taxon>Agaricomycetidae</taxon>
        <taxon>Agaricales</taxon>
        <taxon>Marasmiineae</taxon>
        <taxon>Mycenaceae</taxon>
        <taxon>Mycena</taxon>
    </lineage>
</organism>
<keyword evidence="4" id="KW-1185">Reference proteome</keyword>
<name>A0A8H6Y623_9AGAR</name>
<dbReference type="InterPro" id="IPR036291">
    <property type="entry name" value="NAD(P)-bd_dom_sf"/>
</dbReference>
<dbReference type="Proteomes" id="UP000623467">
    <property type="component" value="Unassembled WGS sequence"/>
</dbReference>
<evidence type="ECO:0000313" key="3">
    <source>
        <dbReference type="EMBL" id="KAF7354903.1"/>
    </source>
</evidence>
<reference evidence="3" key="1">
    <citation type="submission" date="2020-05" db="EMBL/GenBank/DDBJ databases">
        <title>Mycena genomes resolve the evolution of fungal bioluminescence.</title>
        <authorList>
            <person name="Tsai I.J."/>
        </authorList>
    </citation>
    <scope>NUCLEOTIDE SEQUENCE</scope>
    <source>
        <strain evidence="3">160909Yilan</strain>
    </source>
</reference>
<dbReference type="Gene3D" id="3.40.50.720">
    <property type="entry name" value="NAD(P)-binding Rossmann-like Domain"/>
    <property type="match status" value="1"/>
</dbReference>
<proteinExistence type="inferred from homology"/>
<accession>A0A8H6Y623</accession>
<sequence length="252" mass="27339">MSLTCCSPTINMAKAIATAAIAEPSVKHMVITSTFAAVVNPKDMPNPGYKYTGKDWNSATYEMAKAIPNPNFVYCAAKVLAERAIWDAPGRKFRVTSICPPMVYGPPSQDVKAIPALNTSSKAIWNLINGKSSDPVPKSGIVSGVDVRDVGYLHVRAVETSGSATEDRRLLAIGFHRFHQQHVASLLKSFAGHPDKVARIKNGGAEGDPIYPHYDVDTTEAEAILGRPWIDADTCIRDTATRLWEIEAATKM</sequence>
<protein>
    <submittedName>
        <fullName evidence="3">NAD-P-binding protein</fullName>
    </submittedName>
</protein>
<dbReference type="EMBL" id="JACAZH010000011">
    <property type="protein sequence ID" value="KAF7354903.1"/>
    <property type="molecule type" value="Genomic_DNA"/>
</dbReference>
<evidence type="ECO:0000256" key="1">
    <source>
        <dbReference type="ARBA" id="ARBA00023002"/>
    </source>
</evidence>
<keyword evidence="1" id="KW-0560">Oxidoreductase</keyword>
<comment type="similarity">
    <text evidence="2">Belongs to the NAD(P)-dependent epimerase/dehydratase family. Dihydroflavonol-4-reductase subfamily.</text>
</comment>
<gene>
    <name evidence="3" type="ORF">MSAN_01404900</name>
</gene>
<evidence type="ECO:0000256" key="2">
    <source>
        <dbReference type="ARBA" id="ARBA00023445"/>
    </source>
</evidence>
<dbReference type="GO" id="GO:0016616">
    <property type="term" value="F:oxidoreductase activity, acting on the CH-OH group of donors, NAD or NADP as acceptor"/>
    <property type="evidence" value="ECO:0007669"/>
    <property type="project" value="TreeGrafter"/>
</dbReference>
<dbReference type="PANTHER" id="PTHR10366:SF564">
    <property type="entry name" value="STEROL-4-ALPHA-CARBOXYLATE 3-DEHYDROGENASE, DECARBOXYLATING"/>
    <property type="match status" value="1"/>
</dbReference>
<dbReference type="PANTHER" id="PTHR10366">
    <property type="entry name" value="NAD DEPENDENT EPIMERASE/DEHYDRATASE"/>
    <property type="match status" value="1"/>
</dbReference>
<evidence type="ECO:0000313" key="4">
    <source>
        <dbReference type="Proteomes" id="UP000623467"/>
    </source>
</evidence>